<keyword evidence="5" id="KW-1185">Reference proteome</keyword>
<feature type="chain" id="PRO_5038566141" description="GerMN domain-containing protein" evidence="2">
    <location>
        <begin position="22"/>
        <end position="169"/>
    </location>
</feature>
<sequence length="169" mass="16665">MRIGLARRVLAAGLVSLVAVAGCGVQPSDAIDAGDPPSGAVALTVAPTVAPAMKITLYLVKNGRLSAVTRPGGRPLFRADTLALLAAGPTAREQAHGFTTEVPPGAGPFSVTVKPTGHLVVTLSTAAGELSALAVEQIVCTAAAAVPESSAQVTVVGAGQDVGPRNCPG</sequence>
<dbReference type="EMBL" id="FOQY01000002">
    <property type="protein sequence ID" value="SFI32875.1"/>
    <property type="molecule type" value="Genomic_DNA"/>
</dbReference>
<keyword evidence="1" id="KW-1133">Transmembrane helix</keyword>
<evidence type="ECO:0000256" key="1">
    <source>
        <dbReference type="SAM" id="Phobius"/>
    </source>
</evidence>
<evidence type="ECO:0000313" key="5">
    <source>
        <dbReference type="Proteomes" id="UP000199111"/>
    </source>
</evidence>
<dbReference type="PROSITE" id="PS51257">
    <property type="entry name" value="PROKAR_LIPOPROTEIN"/>
    <property type="match status" value="1"/>
</dbReference>
<evidence type="ECO:0000313" key="4">
    <source>
        <dbReference type="EMBL" id="SFI32875.1"/>
    </source>
</evidence>
<feature type="domain" description="GerMN" evidence="3">
    <location>
        <begin position="78"/>
        <end position="164"/>
    </location>
</feature>
<dbReference type="GeneID" id="96296758"/>
<keyword evidence="2" id="KW-0732">Signal</keyword>
<accession>A0A1I3HAV7</accession>
<evidence type="ECO:0000256" key="2">
    <source>
        <dbReference type="SAM" id="SignalP"/>
    </source>
</evidence>
<keyword evidence="1" id="KW-0472">Membrane</keyword>
<dbReference type="SMART" id="SM00909">
    <property type="entry name" value="Germane"/>
    <property type="match status" value="1"/>
</dbReference>
<proteinExistence type="predicted"/>
<feature type="signal peptide" evidence="2">
    <location>
        <begin position="1"/>
        <end position="21"/>
    </location>
</feature>
<dbReference type="InterPro" id="IPR019606">
    <property type="entry name" value="GerMN"/>
</dbReference>
<organism evidence="4 5">
    <name type="scientific">Streptosporangium canum</name>
    <dbReference type="NCBI Taxonomy" id="324952"/>
    <lineage>
        <taxon>Bacteria</taxon>
        <taxon>Bacillati</taxon>
        <taxon>Actinomycetota</taxon>
        <taxon>Actinomycetes</taxon>
        <taxon>Streptosporangiales</taxon>
        <taxon>Streptosporangiaceae</taxon>
        <taxon>Streptosporangium</taxon>
    </lineage>
</organism>
<keyword evidence="1" id="KW-0812">Transmembrane</keyword>
<gene>
    <name evidence="4" type="ORF">SAMN05216275_102431</name>
</gene>
<name>A0A1I3HAV7_9ACTN</name>
<reference evidence="5" key="1">
    <citation type="submission" date="2016-10" db="EMBL/GenBank/DDBJ databases">
        <authorList>
            <person name="Varghese N."/>
            <person name="Submissions S."/>
        </authorList>
    </citation>
    <scope>NUCLEOTIDE SEQUENCE [LARGE SCALE GENOMIC DNA]</scope>
    <source>
        <strain evidence="5">CGMCC 4.2126</strain>
    </source>
</reference>
<dbReference type="Proteomes" id="UP000199111">
    <property type="component" value="Unassembled WGS sequence"/>
</dbReference>
<feature type="transmembrane region" description="Helical" evidence="1">
    <location>
        <begin position="40"/>
        <end position="60"/>
    </location>
</feature>
<dbReference type="Pfam" id="PF10646">
    <property type="entry name" value="Germane"/>
    <property type="match status" value="1"/>
</dbReference>
<evidence type="ECO:0000259" key="3">
    <source>
        <dbReference type="SMART" id="SM00909"/>
    </source>
</evidence>
<protein>
    <recommendedName>
        <fullName evidence="3">GerMN domain-containing protein</fullName>
    </recommendedName>
</protein>
<dbReference type="AlphaFoldDB" id="A0A1I3HAV7"/>
<dbReference type="RefSeq" id="WP_218158598.1">
    <property type="nucleotide sequence ID" value="NZ_FOQY01000002.1"/>
</dbReference>